<keyword evidence="2" id="KW-1185">Reference proteome</keyword>
<dbReference type="EMBL" id="JAJNAY010000001">
    <property type="protein sequence ID" value="MCD1117572.1"/>
    <property type="molecule type" value="Genomic_DNA"/>
</dbReference>
<reference evidence="1" key="1">
    <citation type="submission" date="2021-11" db="EMBL/GenBank/DDBJ databases">
        <title>Description of novel Chryseobacterium species.</title>
        <authorList>
            <person name="Saticioglu I.B."/>
            <person name="Ay H."/>
            <person name="Altun S."/>
            <person name="Duman M."/>
        </authorList>
    </citation>
    <scope>NUCLEOTIDE SEQUENCE</scope>
    <source>
        <strain evidence="1">C-17</strain>
    </source>
</reference>
<gene>
    <name evidence="1" type="ORF">LO744_11955</name>
</gene>
<evidence type="ECO:0000313" key="1">
    <source>
        <dbReference type="EMBL" id="MCD1117572.1"/>
    </source>
</evidence>
<name>A0A9Q3V3P2_9FLAO</name>
<dbReference type="RefSeq" id="WP_230669555.1">
    <property type="nucleotide sequence ID" value="NZ_JAJNAY010000001.1"/>
</dbReference>
<proteinExistence type="predicted"/>
<dbReference type="AlphaFoldDB" id="A0A9Q3V3P2"/>
<evidence type="ECO:0000313" key="2">
    <source>
        <dbReference type="Proteomes" id="UP001108025"/>
    </source>
</evidence>
<organism evidence="1 2">
    <name type="scientific">Chryseobacterium turcicum</name>
    <dbReference type="NCBI Taxonomy" id="2898076"/>
    <lineage>
        <taxon>Bacteria</taxon>
        <taxon>Pseudomonadati</taxon>
        <taxon>Bacteroidota</taxon>
        <taxon>Flavobacteriia</taxon>
        <taxon>Flavobacteriales</taxon>
        <taxon>Weeksellaceae</taxon>
        <taxon>Chryseobacterium group</taxon>
        <taxon>Chryseobacterium</taxon>
    </lineage>
</organism>
<sequence length="73" mass="8729">MLIEYKNKSNKWKFVEAKTMSEDQFIVSASEKDKRTTEPDRFEMTLVKDNVIYMKKDIFKFKQGKTLETIQSL</sequence>
<accession>A0A9Q3V3P2</accession>
<dbReference type="Proteomes" id="UP001108025">
    <property type="component" value="Unassembled WGS sequence"/>
</dbReference>
<comment type="caution">
    <text evidence="1">The sequence shown here is derived from an EMBL/GenBank/DDBJ whole genome shotgun (WGS) entry which is preliminary data.</text>
</comment>
<protein>
    <submittedName>
        <fullName evidence="1">Uncharacterized protein</fullName>
    </submittedName>
</protein>